<dbReference type="AlphaFoldDB" id="A0A8H4AQI0"/>
<protein>
    <submittedName>
        <fullName evidence="1">Uncharacterized protein</fullName>
    </submittedName>
</protein>
<dbReference type="Proteomes" id="UP000439903">
    <property type="component" value="Unassembled WGS sequence"/>
</dbReference>
<comment type="caution">
    <text evidence="1">The sequence shown here is derived from an EMBL/GenBank/DDBJ whole genome shotgun (WGS) entry which is preliminary data.</text>
</comment>
<dbReference type="OrthoDB" id="2448333at2759"/>
<sequence length="118" mass="13468">MEAVWKKIQSPLGDITNTVKEKKRKINNNEASLSKRAKSSQQTILYSMDSMSELKWHVTITKAPVEFIRFVPRPSIQNNICDVIYYNLVSCGSTRFQNFCGIVISGGSGMENLHWIRN</sequence>
<keyword evidence="2" id="KW-1185">Reference proteome</keyword>
<organism evidence="1 2">
    <name type="scientific">Gigaspora margarita</name>
    <dbReference type="NCBI Taxonomy" id="4874"/>
    <lineage>
        <taxon>Eukaryota</taxon>
        <taxon>Fungi</taxon>
        <taxon>Fungi incertae sedis</taxon>
        <taxon>Mucoromycota</taxon>
        <taxon>Glomeromycotina</taxon>
        <taxon>Glomeromycetes</taxon>
        <taxon>Diversisporales</taxon>
        <taxon>Gigasporaceae</taxon>
        <taxon>Gigaspora</taxon>
    </lineage>
</organism>
<evidence type="ECO:0000313" key="2">
    <source>
        <dbReference type="Proteomes" id="UP000439903"/>
    </source>
</evidence>
<dbReference type="EMBL" id="WTPW01000326">
    <property type="protein sequence ID" value="KAF0522606.1"/>
    <property type="molecule type" value="Genomic_DNA"/>
</dbReference>
<reference evidence="1 2" key="1">
    <citation type="journal article" date="2019" name="Environ. Microbiol.">
        <title>At the nexus of three kingdoms: the genome of the mycorrhizal fungus Gigaspora margarita provides insights into plant, endobacterial and fungal interactions.</title>
        <authorList>
            <person name="Venice F."/>
            <person name="Ghignone S."/>
            <person name="Salvioli di Fossalunga A."/>
            <person name="Amselem J."/>
            <person name="Novero M."/>
            <person name="Xianan X."/>
            <person name="Sedzielewska Toro K."/>
            <person name="Morin E."/>
            <person name="Lipzen A."/>
            <person name="Grigoriev I.V."/>
            <person name="Henrissat B."/>
            <person name="Martin F.M."/>
            <person name="Bonfante P."/>
        </authorList>
    </citation>
    <scope>NUCLEOTIDE SEQUENCE [LARGE SCALE GENOMIC DNA]</scope>
    <source>
        <strain evidence="1 2">BEG34</strain>
    </source>
</reference>
<proteinExistence type="predicted"/>
<accession>A0A8H4AQI0</accession>
<evidence type="ECO:0000313" key="1">
    <source>
        <dbReference type="EMBL" id="KAF0522606.1"/>
    </source>
</evidence>
<gene>
    <name evidence="1" type="ORF">F8M41_015498</name>
</gene>
<name>A0A8H4AQI0_GIGMA</name>